<dbReference type="Pfam" id="PF15280">
    <property type="entry name" value="BORA_N"/>
    <property type="match status" value="1"/>
</dbReference>
<keyword evidence="4" id="KW-0498">Mitosis</keyword>
<evidence type="ECO:0000256" key="5">
    <source>
        <dbReference type="ARBA" id="ARBA00023306"/>
    </source>
</evidence>
<dbReference type="PANTHER" id="PTHR14728">
    <property type="entry name" value="PROTEIN AURORA BOREALIS"/>
    <property type="match status" value="1"/>
</dbReference>
<accession>A0A3P8C597</accession>
<dbReference type="AlphaFoldDB" id="A0A3P8C597"/>
<reference evidence="6" key="1">
    <citation type="submission" date="2018-11" db="EMBL/GenBank/DDBJ databases">
        <authorList>
            <consortium name="Pathogen Informatics"/>
        </authorList>
    </citation>
    <scope>NUCLEOTIDE SEQUENCE [LARGE SCALE GENOMIC DNA]</scope>
</reference>
<gene>
    <name evidence="6" type="ORF">HPBE_LOCUS18947</name>
</gene>
<sequence length="261" mass="29717">MFRPFREANSKTHTFSRSTNSFESRILETLHTNTFSPSVYAFHEEHISVPCNSVGLKEFKWSIEELSMLKPVHISQEEIAQSAYSPLTLARNIFLMHMMFYYFQRSRARGQDTLSAAFVPSHESLRDERLIEIAAARMKYSTSSPKSRPNLGNSYRSRQSQTEITIAPSVDFDFLLNLFCVGPSCIYNPSEDGEDSVFNASSSSVGSLRRRLEHFFNRGLKLGRAVPRDRKTADVPTLVLNEVQGNHVVALCPRRDATWPN</sequence>
<dbReference type="GO" id="GO:0005634">
    <property type="term" value="C:nucleus"/>
    <property type="evidence" value="ECO:0007669"/>
    <property type="project" value="TreeGrafter"/>
</dbReference>
<dbReference type="GO" id="GO:0005737">
    <property type="term" value="C:cytoplasm"/>
    <property type="evidence" value="ECO:0007669"/>
    <property type="project" value="TreeGrafter"/>
</dbReference>
<comment type="similarity">
    <text evidence="1">Belongs to the BORA family.</text>
</comment>
<keyword evidence="3" id="KW-0132">Cell division</keyword>
<dbReference type="OrthoDB" id="10020858at2759"/>
<dbReference type="InterPro" id="IPR023252">
    <property type="entry name" value="Aurora_borealis_protein"/>
</dbReference>
<dbReference type="EMBL" id="UZAH01031029">
    <property type="protein sequence ID" value="VDP13485.1"/>
    <property type="molecule type" value="Genomic_DNA"/>
</dbReference>
<evidence type="ECO:0000256" key="1">
    <source>
        <dbReference type="ARBA" id="ARBA00010963"/>
    </source>
</evidence>
<dbReference type="GO" id="GO:0019901">
    <property type="term" value="F:protein kinase binding"/>
    <property type="evidence" value="ECO:0007669"/>
    <property type="project" value="TreeGrafter"/>
</dbReference>
<proteinExistence type="inferred from homology"/>
<organism evidence="6">
    <name type="scientific">Heligmosomoides polygyrus</name>
    <name type="common">Parasitic roundworm</name>
    <dbReference type="NCBI Taxonomy" id="6339"/>
    <lineage>
        <taxon>Eukaryota</taxon>
        <taxon>Metazoa</taxon>
        <taxon>Ecdysozoa</taxon>
        <taxon>Nematoda</taxon>
        <taxon>Chromadorea</taxon>
        <taxon>Rhabditida</taxon>
        <taxon>Rhabditina</taxon>
        <taxon>Rhabditomorpha</taxon>
        <taxon>Strongyloidea</taxon>
        <taxon>Heligmosomidae</taxon>
        <taxon>Heligmosomoides</taxon>
    </lineage>
</organism>
<protein>
    <recommendedName>
        <fullName evidence="2">Protein aurora borealis</fullName>
    </recommendedName>
</protein>
<evidence type="ECO:0000313" key="6">
    <source>
        <dbReference type="EMBL" id="VDP13485.1"/>
    </source>
</evidence>
<evidence type="ECO:0000256" key="2">
    <source>
        <dbReference type="ARBA" id="ARBA00020055"/>
    </source>
</evidence>
<evidence type="ECO:0000256" key="3">
    <source>
        <dbReference type="ARBA" id="ARBA00022618"/>
    </source>
</evidence>
<dbReference type="GO" id="GO:0051301">
    <property type="term" value="P:cell division"/>
    <property type="evidence" value="ECO:0007669"/>
    <property type="project" value="UniProtKB-KW"/>
</dbReference>
<evidence type="ECO:0000256" key="4">
    <source>
        <dbReference type="ARBA" id="ARBA00022776"/>
    </source>
</evidence>
<name>A0A3P8C597_HELPZ</name>
<dbReference type="GO" id="GO:0060236">
    <property type="term" value="P:regulation of mitotic spindle organization"/>
    <property type="evidence" value="ECO:0007669"/>
    <property type="project" value="TreeGrafter"/>
</dbReference>
<keyword evidence="5" id="KW-0131">Cell cycle</keyword>
<dbReference type="GO" id="GO:0007088">
    <property type="term" value="P:regulation of mitotic nuclear division"/>
    <property type="evidence" value="ECO:0007669"/>
    <property type="project" value="TreeGrafter"/>
</dbReference>
<dbReference type="PANTHER" id="PTHR14728:SF2">
    <property type="entry name" value="PROTEIN AURORA BOREALIS"/>
    <property type="match status" value="1"/>
</dbReference>